<dbReference type="Gene3D" id="1.10.287.1490">
    <property type="match status" value="1"/>
</dbReference>
<organism evidence="3 4">
    <name type="scientific">Funneliformis geosporum</name>
    <dbReference type="NCBI Taxonomy" id="1117311"/>
    <lineage>
        <taxon>Eukaryota</taxon>
        <taxon>Fungi</taxon>
        <taxon>Fungi incertae sedis</taxon>
        <taxon>Mucoromycota</taxon>
        <taxon>Glomeromycotina</taxon>
        <taxon>Glomeromycetes</taxon>
        <taxon>Glomerales</taxon>
        <taxon>Glomeraceae</taxon>
        <taxon>Funneliformis</taxon>
    </lineage>
</organism>
<protein>
    <submittedName>
        <fullName evidence="3">18804_t:CDS:1</fullName>
    </submittedName>
</protein>
<evidence type="ECO:0000256" key="2">
    <source>
        <dbReference type="SAM" id="MobiDB-lite"/>
    </source>
</evidence>
<keyword evidence="4" id="KW-1185">Reference proteome</keyword>
<accession>A0A9W4SW68</accession>
<dbReference type="SUPFAM" id="SSF54928">
    <property type="entry name" value="RNA-binding domain, RBD"/>
    <property type="match status" value="1"/>
</dbReference>
<feature type="coiled-coil region" evidence="1">
    <location>
        <begin position="27"/>
        <end position="137"/>
    </location>
</feature>
<reference evidence="3" key="1">
    <citation type="submission" date="2022-08" db="EMBL/GenBank/DDBJ databases">
        <authorList>
            <person name="Kallberg Y."/>
            <person name="Tangrot J."/>
            <person name="Rosling A."/>
        </authorList>
    </citation>
    <scope>NUCLEOTIDE SEQUENCE</scope>
    <source>
        <strain evidence="3">Wild A</strain>
    </source>
</reference>
<gene>
    <name evidence="3" type="ORF">FWILDA_LOCUS12145</name>
</gene>
<name>A0A9W4SW68_9GLOM</name>
<evidence type="ECO:0000256" key="1">
    <source>
        <dbReference type="SAM" id="Coils"/>
    </source>
</evidence>
<dbReference type="AlphaFoldDB" id="A0A9W4SW68"/>
<feature type="region of interest" description="Disordered" evidence="2">
    <location>
        <begin position="170"/>
        <end position="248"/>
    </location>
</feature>
<comment type="caution">
    <text evidence="3">The sequence shown here is derived from an EMBL/GenBank/DDBJ whole genome shotgun (WGS) entry which is preliminary data.</text>
</comment>
<dbReference type="GO" id="GO:0003676">
    <property type="term" value="F:nucleic acid binding"/>
    <property type="evidence" value="ECO:0007669"/>
    <property type="project" value="InterPro"/>
</dbReference>
<evidence type="ECO:0000313" key="4">
    <source>
        <dbReference type="Proteomes" id="UP001153678"/>
    </source>
</evidence>
<feature type="region of interest" description="Disordered" evidence="2">
    <location>
        <begin position="291"/>
        <end position="311"/>
    </location>
</feature>
<keyword evidence="1" id="KW-0175">Coiled coil</keyword>
<dbReference type="InterPro" id="IPR035979">
    <property type="entry name" value="RBD_domain_sf"/>
</dbReference>
<evidence type="ECO:0000313" key="3">
    <source>
        <dbReference type="EMBL" id="CAI2185575.1"/>
    </source>
</evidence>
<dbReference type="CDD" id="cd00590">
    <property type="entry name" value="RRM_SF"/>
    <property type="match status" value="1"/>
</dbReference>
<sequence>MSDYEFGFDHEPEQQQEPRSVFVDVTKKLQEEEIRRLRKQTEELKEETYELRDENKRLKSQVLSFDKKLRRYVEDIDELKSSQNEVEQLKEKYEELKKENTKLIRTQSSQHKSQKDINLLKEKVEELKNENSALKSQSFLITNRNKSKVTELKKALETAVEVVDEILSGSDYSNRLNPPGTDDKSKTRRSPSKTRHDSSLVAGQEFRPSDVEQVTDVPSQRRFTEVPTIANWNENGPETKRSQNNNNKFRGHQQLRELFDREDVEDIRFIPQKTFAHIDFNSEHAFNRAMDLNGTNKNESGPLRVSHARPR</sequence>
<dbReference type="InterPro" id="IPR012677">
    <property type="entry name" value="Nucleotide-bd_a/b_plait_sf"/>
</dbReference>
<dbReference type="Gene3D" id="3.30.70.330">
    <property type="match status" value="1"/>
</dbReference>
<feature type="compositionally biased region" description="Polar residues" evidence="2">
    <location>
        <begin position="230"/>
        <end position="248"/>
    </location>
</feature>
<dbReference type="EMBL" id="CAMKVN010003784">
    <property type="protein sequence ID" value="CAI2185575.1"/>
    <property type="molecule type" value="Genomic_DNA"/>
</dbReference>
<proteinExistence type="predicted"/>
<dbReference type="OrthoDB" id="2448963at2759"/>
<dbReference type="Proteomes" id="UP001153678">
    <property type="component" value="Unassembled WGS sequence"/>
</dbReference>